<dbReference type="EMBL" id="CYZP01000029">
    <property type="protein sequence ID" value="CUO43407.1"/>
    <property type="molecule type" value="Genomic_DNA"/>
</dbReference>
<dbReference type="SUPFAM" id="SSF46955">
    <property type="entry name" value="Putative DNA-binding domain"/>
    <property type="match status" value="1"/>
</dbReference>
<dbReference type="InterPro" id="IPR006119">
    <property type="entry name" value="Resolv_N"/>
</dbReference>
<keyword evidence="1" id="KW-0229">DNA integration</keyword>
<dbReference type="SUPFAM" id="SSF53041">
    <property type="entry name" value="Resolvase-like"/>
    <property type="match status" value="1"/>
</dbReference>
<dbReference type="InterPro" id="IPR009061">
    <property type="entry name" value="DNA-bd_dom_put_sf"/>
</dbReference>
<dbReference type="Proteomes" id="UP000095645">
    <property type="component" value="Unassembled WGS sequence"/>
</dbReference>
<dbReference type="Pfam" id="PF00239">
    <property type="entry name" value="Resolvase"/>
    <property type="match status" value="1"/>
</dbReference>
<evidence type="ECO:0000259" key="5">
    <source>
        <dbReference type="PROSITE" id="PS50937"/>
    </source>
</evidence>
<dbReference type="InterPro" id="IPR006118">
    <property type="entry name" value="Recombinase_CS"/>
</dbReference>
<feature type="active site" description="O-(5'-phospho-DNA)-serine intermediate" evidence="4">
    <location>
        <position position="68"/>
    </location>
</feature>
<accession>A0A174F1H7</accession>
<dbReference type="InterPro" id="IPR048046">
    <property type="entry name" value="Transpos_IS607"/>
</dbReference>
<dbReference type="FunFam" id="3.40.50.1390:FF:000002">
    <property type="entry name" value="ORF1 in transposon ISC1904"/>
    <property type="match status" value="1"/>
</dbReference>
<dbReference type="RefSeq" id="WP_055058551.1">
    <property type="nucleotide sequence ID" value="NZ_CYZP01000029.1"/>
</dbReference>
<dbReference type="CDD" id="cd03769">
    <property type="entry name" value="SR_IS607_transposase_like"/>
    <property type="match status" value="1"/>
</dbReference>
<dbReference type="Gene3D" id="1.10.287.2170">
    <property type="match status" value="1"/>
</dbReference>
<reference evidence="7 8" key="1">
    <citation type="submission" date="2015-09" db="EMBL/GenBank/DDBJ databases">
        <authorList>
            <consortium name="Pathogen Informatics"/>
        </authorList>
    </citation>
    <scope>NUCLEOTIDE SEQUENCE [LARGE SCALE GENOMIC DNA]</scope>
    <source>
        <strain evidence="7 8">2789STDY5834861</strain>
    </source>
</reference>
<dbReference type="InterPro" id="IPR051491">
    <property type="entry name" value="Recombinase/Transposase-rel"/>
</dbReference>
<evidence type="ECO:0000313" key="8">
    <source>
        <dbReference type="Proteomes" id="UP000095645"/>
    </source>
</evidence>
<dbReference type="PROSITE" id="PS51736">
    <property type="entry name" value="RECOMBINASES_3"/>
    <property type="match status" value="1"/>
</dbReference>
<protein>
    <submittedName>
        <fullName evidence="7">Transcriptional regulator, effector-binding domain/component</fullName>
    </submittedName>
</protein>
<dbReference type="NCBIfam" id="NF033518">
    <property type="entry name" value="transpos_IS607"/>
    <property type="match status" value="1"/>
</dbReference>
<dbReference type="AlphaFoldDB" id="A0A174F1H7"/>
<dbReference type="PANTHER" id="PTHR36172">
    <property type="match status" value="1"/>
</dbReference>
<sequence length="214" mass="24824">MSKYYSIHEFSKIIGVSAQTLRNWDANGKLHPHHTTVSGYRYYSDEQLNQVINVKPKKRITIGYCRVSSHKQKDDLERQIDNVKTYLLAKGQPFEIISDVGSGIDYKKKGLQELIRRISQNQVEKVVVLYKDRLLRFGFELIEYIASLYNCEIEIIDNTEKSEQQELVEDLVQIITVFSCKLQGKRANKAKKLIRELIQEETDGKSHKSNADTK</sequence>
<evidence type="ECO:0000256" key="4">
    <source>
        <dbReference type="PROSITE-ProRule" id="PRU10137"/>
    </source>
</evidence>
<dbReference type="SMART" id="SM00857">
    <property type="entry name" value="Resolvase"/>
    <property type="match status" value="1"/>
</dbReference>
<dbReference type="GO" id="GO:0015074">
    <property type="term" value="P:DNA integration"/>
    <property type="evidence" value="ECO:0007669"/>
    <property type="project" value="UniProtKB-KW"/>
</dbReference>
<organism evidence="7 8">
    <name type="scientific">Blautia obeum</name>
    <dbReference type="NCBI Taxonomy" id="40520"/>
    <lineage>
        <taxon>Bacteria</taxon>
        <taxon>Bacillati</taxon>
        <taxon>Bacillota</taxon>
        <taxon>Clostridia</taxon>
        <taxon>Lachnospirales</taxon>
        <taxon>Lachnospiraceae</taxon>
        <taxon>Blautia</taxon>
    </lineage>
</organism>
<keyword evidence="2" id="KW-0238">DNA-binding</keyword>
<dbReference type="InterPro" id="IPR000551">
    <property type="entry name" value="MerR-type_HTH_dom"/>
</dbReference>
<evidence type="ECO:0000256" key="1">
    <source>
        <dbReference type="ARBA" id="ARBA00022908"/>
    </source>
</evidence>
<dbReference type="PANTHER" id="PTHR36172:SF1">
    <property type="entry name" value="RESOLVASE-RELATED"/>
    <property type="match status" value="1"/>
</dbReference>
<dbReference type="InterPro" id="IPR041718">
    <property type="entry name" value="IS607_transposase-like"/>
</dbReference>
<dbReference type="SMART" id="SM00422">
    <property type="entry name" value="HTH_MERR"/>
    <property type="match status" value="1"/>
</dbReference>
<evidence type="ECO:0000313" key="7">
    <source>
        <dbReference type="EMBL" id="CUO43407.1"/>
    </source>
</evidence>
<feature type="domain" description="HTH merR-type" evidence="5">
    <location>
        <begin position="4"/>
        <end position="48"/>
    </location>
</feature>
<evidence type="ECO:0000256" key="2">
    <source>
        <dbReference type="ARBA" id="ARBA00023125"/>
    </source>
</evidence>
<dbReference type="GO" id="GO:0000150">
    <property type="term" value="F:DNA strand exchange activity"/>
    <property type="evidence" value="ECO:0007669"/>
    <property type="project" value="InterPro"/>
</dbReference>
<gene>
    <name evidence="7" type="ORF">ERS852476_02855</name>
</gene>
<dbReference type="InterPro" id="IPR036162">
    <property type="entry name" value="Resolvase-like_N_sf"/>
</dbReference>
<dbReference type="GO" id="GO:0006355">
    <property type="term" value="P:regulation of DNA-templated transcription"/>
    <property type="evidence" value="ECO:0007669"/>
    <property type="project" value="InterPro"/>
</dbReference>
<dbReference type="Gene3D" id="1.10.1660.10">
    <property type="match status" value="1"/>
</dbReference>
<dbReference type="PROSITE" id="PS00397">
    <property type="entry name" value="RECOMBINASES_1"/>
    <property type="match status" value="1"/>
</dbReference>
<dbReference type="Gene3D" id="3.40.50.1390">
    <property type="entry name" value="Resolvase, N-terminal catalytic domain"/>
    <property type="match status" value="1"/>
</dbReference>
<proteinExistence type="predicted"/>
<dbReference type="PROSITE" id="PS50937">
    <property type="entry name" value="HTH_MERR_2"/>
    <property type="match status" value="1"/>
</dbReference>
<keyword evidence="3" id="KW-0233">DNA recombination</keyword>
<feature type="domain" description="Resolvase/invertase-type recombinase catalytic" evidence="6">
    <location>
        <begin position="60"/>
        <end position="211"/>
    </location>
</feature>
<evidence type="ECO:0000259" key="6">
    <source>
        <dbReference type="PROSITE" id="PS51736"/>
    </source>
</evidence>
<evidence type="ECO:0000256" key="3">
    <source>
        <dbReference type="ARBA" id="ARBA00023172"/>
    </source>
</evidence>
<dbReference type="GO" id="GO:0003677">
    <property type="term" value="F:DNA binding"/>
    <property type="evidence" value="ECO:0007669"/>
    <property type="project" value="UniProtKB-KW"/>
</dbReference>
<dbReference type="Pfam" id="PF13411">
    <property type="entry name" value="MerR_1"/>
    <property type="match status" value="1"/>
</dbReference>
<name>A0A174F1H7_9FIRM</name>